<dbReference type="AlphaFoldDB" id="A0AAF1JZ98"/>
<reference evidence="1" key="1">
    <citation type="submission" date="2020-01" db="EMBL/GenBank/DDBJ databases">
        <authorList>
            <person name="Rat A."/>
        </authorList>
    </citation>
    <scope>NUCLEOTIDE SEQUENCE</scope>
    <source>
        <strain evidence="1">LMG 28251</strain>
    </source>
</reference>
<protein>
    <recommendedName>
        <fullName evidence="3">SpoVT-AbrB domain-containing protein</fullName>
    </recommendedName>
</protein>
<evidence type="ECO:0000313" key="2">
    <source>
        <dbReference type="Proteomes" id="UP001196068"/>
    </source>
</evidence>
<keyword evidence="2" id="KW-1185">Reference proteome</keyword>
<evidence type="ECO:0008006" key="3">
    <source>
        <dbReference type="Google" id="ProtNLM"/>
    </source>
</evidence>
<evidence type="ECO:0000313" key="1">
    <source>
        <dbReference type="EMBL" id="MBR0654264.1"/>
    </source>
</evidence>
<comment type="caution">
    <text evidence="1">The sequence shown here is derived from an EMBL/GenBank/DDBJ whole genome shotgun (WGS) entry which is preliminary data.</text>
</comment>
<sequence>MDIRHYARITRKNQLSVPMEALKAVGSPPFFKIAVDGDKLVLTPAAISSLDAVHEVFRQLGLSREVIREAKAIVKRRGS</sequence>
<dbReference type="RefSeq" id="WP_211873084.1">
    <property type="nucleotide sequence ID" value="NZ_JAAEDH010000003.1"/>
</dbReference>
<dbReference type="Proteomes" id="UP001196068">
    <property type="component" value="Unassembled WGS sequence"/>
</dbReference>
<name>A0AAF1JZ98_9PROT</name>
<accession>A0AAF1JZ98</accession>
<proteinExistence type="predicted"/>
<dbReference type="EMBL" id="JAAEDH010000003">
    <property type="protein sequence ID" value="MBR0654264.1"/>
    <property type="molecule type" value="Genomic_DNA"/>
</dbReference>
<organism evidence="1 2">
    <name type="scientific">Plastoroseomonas arctica</name>
    <dbReference type="NCBI Taxonomy" id="1509237"/>
    <lineage>
        <taxon>Bacteria</taxon>
        <taxon>Pseudomonadati</taxon>
        <taxon>Pseudomonadota</taxon>
        <taxon>Alphaproteobacteria</taxon>
        <taxon>Acetobacterales</taxon>
        <taxon>Acetobacteraceae</taxon>
        <taxon>Plastoroseomonas</taxon>
    </lineage>
</organism>
<reference evidence="1" key="2">
    <citation type="journal article" date="2021" name="Syst. Appl. Microbiol.">
        <title>Roseomonas hellenica sp. nov., isolated from roots of wild-growing Alkanna tinctoria.</title>
        <authorList>
            <person name="Rat A."/>
            <person name="Naranjo H.D."/>
            <person name="Lebbe L."/>
            <person name="Cnockaert M."/>
            <person name="Krigas N."/>
            <person name="Grigoriadou K."/>
            <person name="Maloupa E."/>
            <person name="Willems A."/>
        </authorList>
    </citation>
    <scope>NUCLEOTIDE SEQUENCE</scope>
    <source>
        <strain evidence="1">LMG 28251</strain>
    </source>
</reference>
<gene>
    <name evidence="1" type="ORF">GXW79_04130</name>
</gene>